<evidence type="ECO:0000313" key="6">
    <source>
        <dbReference type="Proteomes" id="UP001152797"/>
    </source>
</evidence>
<protein>
    <submittedName>
        <fullName evidence="5">Pentatricopeptide repeat-containing protein, chloroplastic</fullName>
    </submittedName>
</protein>
<organism evidence="4">
    <name type="scientific">Cladocopium goreaui</name>
    <dbReference type="NCBI Taxonomy" id="2562237"/>
    <lineage>
        <taxon>Eukaryota</taxon>
        <taxon>Sar</taxon>
        <taxon>Alveolata</taxon>
        <taxon>Dinophyceae</taxon>
        <taxon>Suessiales</taxon>
        <taxon>Symbiodiniaceae</taxon>
        <taxon>Cladocopium</taxon>
    </lineage>
</organism>
<keyword evidence="3" id="KW-0472">Membrane</keyword>
<accession>A0A9P1CFJ3</accession>
<dbReference type="InterPro" id="IPR002885">
    <property type="entry name" value="PPR_rpt"/>
</dbReference>
<dbReference type="Proteomes" id="UP001152797">
    <property type="component" value="Unassembled WGS sequence"/>
</dbReference>
<evidence type="ECO:0000313" key="4">
    <source>
        <dbReference type="EMBL" id="CAI3990222.1"/>
    </source>
</evidence>
<dbReference type="EMBL" id="CAMXCT010001447">
    <property type="protein sequence ID" value="CAI3990222.1"/>
    <property type="molecule type" value="Genomic_DNA"/>
</dbReference>
<reference evidence="5 6" key="2">
    <citation type="submission" date="2024-05" db="EMBL/GenBank/DDBJ databases">
        <authorList>
            <person name="Chen Y."/>
            <person name="Shah S."/>
            <person name="Dougan E. K."/>
            <person name="Thang M."/>
            <person name="Chan C."/>
        </authorList>
    </citation>
    <scope>NUCLEOTIDE SEQUENCE [LARGE SCALE GENOMIC DNA]</scope>
</reference>
<dbReference type="PANTHER" id="PTHR47447:SF17">
    <property type="entry name" value="OS12G0638900 PROTEIN"/>
    <property type="match status" value="1"/>
</dbReference>
<dbReference type="Gene3D" id="1.25.40.10">
    <property type="entry name" value="Tetratricopeptide repeat domain"/>
    <property type="match status" value="4"/>
</dbReference>
<name>A0A9P1CFJ3_9DINO</name>
<dbReference type="OrthoDB" id="2016523at2759"/>
<dbReference type="PANTHER" id="PTHR47447">
    <property type="entry name" value="OS03G0856100 PROTEIN"/>
    <property type="match status" value="1"/>
</dbReference>
<evidence type="ECO:0000256" key="2">
    <source>
        <dbReference type="PROSITE-ProRule" id="PRU00708"/>
    </source>
</evidence>
<keyword evidence="6" id="KW-1185">Reference proteome</keyword>
<dbReference type="Pfam" id="PF13041">
    <property type="entry name" value="PPR_2"/>
    <property type="match status" value="1"/>
</dbReference>
<dbReference type="NCBIfam" id="TIGR00756">
    <property type="entry name" value="PPR"/>
    <property type="match status" value="1"/>
</dbReference>
<dbReference type="AlphaFoldDB" id="A0A9P1CFJ3"/>
<keyword evidence="3" id="KW-0812">Transmembrane</keyword>
<comment type="caution">
    <text evidence="4">The sequence shown here is derived from an EMBL/GenBank/DDBJ whole genome shotgun (WGS) entry which is preliminary data.</text>
</comment>
<evidence type="ECO:0000313" key="5">
    <source>
        <dbReference type="EMBL" id="CAL4777534.1"/>
    </source>
</evidence>
<reference evidence="4" key="1">
    <citation type="submission" date="2022-10" db="EMBL/GenBank/DDBJ databases">
        <authorList>
            <person name="Chen Y."/>
            <person name="Dougan E. K."/>
            <person name="Chan C."/>
            <person name="Rhodes N."/>
            <person name="Thang M."/>
        </authorList>
    </citation>
    <scope>NUCLEOTIDE SEQUENCE</scope>
</reference>
<proteinExistence type="predicted"/>
<keyword evidence="1" id="KW-0677">Repeat</keyword>
<feature type="repeat" description="PPR" evidence="2">
    <location>
        <begin position="400"/>
        <end position="434"/>
    </location>
</feature>
<sequence>MAQEGDYSYGGEGDYSYGGGQEDYSYGNGGYEDYSHGHGPETTPDMVQGAQLPLVAPEAPLIGGLVIPVATHGGILDLSACAGQQCPLRTPYARPQYELAVLFAAAASLSEFYIQVEENIVAQEGFVKMLRGYVAEQTVPNVTASWNLVSIGRDGLHRKLMRSHQLIRFAELLPIFPEVPPDSLIWDYVDVINNQSAPKACYIAFSATKIKRSDVLLQYHKAEAIIEHVGDVSSLEGKVQRIHDDYFKKHNLLSTLFDNPAADIYPGGNLDQSTSTQLQALYGVHGNSPSMGGAPAVSLGSTIFMDLVGKAVLEVVFRKPVSVRAQERCRQVCRCRYPSADLPTVVDRPSIIRSPAPIASVVAMGSVAWYTAAMGALRQRAGWQETLQLMEELEARHLADVITCTACVGVLGKVAMWRRALEVLKRLEKQSIEPDVVIYNATMSACERSGEWQQALSCLCNMPGHLQADVVSYNATISACEKGNQWQSAWHLFHQISQHHLQPTIISFNACISACGKGKQWHFALHLLSEMQRSRRGNEVSFASACDACARSSQWQQALISAAGRGVVAQSAAVSACEKMGKWQHAILLLSDLRQRHLKLDCVIYGAAISCCEKAQQWQRALVLMEEIDGSIDLDLVTMNAAMSACSSSAQWHATVTLFQRLGDRDLEADVISYSAVISSCEFFHWQWALSFLDEALARLIQLDVIAYASAITACARGAQWPQAVQLFGSSRRAAKMVNDVAVDMAIRACEKSKKGKLELVLELLQELQEDALKNPRCGLVTFAAKKAGLVGNMLEHCDPMTFRGVRHQWAQIRPELADPDFDFVFPNAELSVGRARTGAVVAPTTGLRGKLALPAKGFCSVYEPLTNFSGREVFWRSPTSRPAANVECVKVTLLEAPKSSVIIRTIRVRSAKSVRRLESDSEAPVVVVAKPRSWQAEMKSWAQRVTVAFAAGGLAGTLGLAVTMLPWFPSPKSRRRSKVSQA</sequence>
<evidence type="ECO:0000256" key="3">
    <source>
        <dbReference type="SAM" id="Phobius"/>
    </source>
</evidence>
<evidence type="ECO:0000256" key="1">
    <source>
        <dbReference type="ARBA" id="ARBA00022737"/>
    </source>
</evidence>
<dbReference type="PROSITE" id="PS51375">
    <property type="entry name" value="PPR"/>
    <property type="match status" value="2"/>
</dbReference>
<gene>
    <name evidence="4" type="ORF">C1SCF055_LOCUS17229</name>
</gene>
<keyword evidence="3" id="KW-1133">Transmembrane helix</keyword>
<feature type="repeat" description="PPR" evidence="2">
    <location>
        <begin position="469"/>
        <end position="503"/>
    </location>
</feature>
<feature type="transmembrane region" description="Helical" evidence="3">
    <location>
        <begin position="948"/>
        <end position="969"/>
    </location>
</feature>
<dbReference type="EMBL" id="CAMXCT020001447">
    <property type="protein sequence ID" value="CAL1143597.1"/>
    <property type="molecule type" value="Genomic_DNA"/>
</dbReference>
<dbReference type="InterPro" id="IPR011990">
    <property type="entry name" value="TPR-like_helical_dom_sf"/>
</dbReference>
<dbReference type="Pfam" id="PF13812">
    <property type="entry name" value="PPR_3"/>
    <property type="match status" value="1"/>
</dbReference>
<dbReference type="EMBL" id="CAMXCT030001447">
    <property type="protein sequence ID" value="CAL4777534.1"/>
    <property type="molecule type" value="Genomic_DNA"/>
</dbReference>